<dbReference type="Gene3D" id="3.30.160.660">
    <property type="match status" value="1"/>
</dbReference>
<comment type="caution">
    <text evidence="2">The sequence shown here is derived from an EMBL/GenBank/DDBJ whole genome shotgun (WGS) entry which is preliminary data.</text>
</comment>
<protein>
    <submittedName>
        <fullName evidence="2">YcaO-like family protein</fullName>
    </submittedName>
</protein>
<feature type="domain" description="YcaO" evidence="1">
    <location>
        <begin position="228"/>
        <end position="620"/>
    </location>
</feature>
<dbReference type="RefSeq" id="WP_378248525.1">
    <property type="nucleotide sequence ID" value="NZ_JBHSKF010000007.1"/>
</dbReference>
<accession>A0ABW0ES57</accession>
<dbReference type="Gene3D" id="3.30.40.250">
    <property type="match status" value="1"/>
</dbReference>
<dbReference type="NCBIfam" id="TIGR03604">
    <property type="entry name" value="TOMM_cyclo_SagD"/>
    <property type="match status" value="1"/>
</dbReference>
<reference evidence="3" key="1">
    <citation type="journal article" date="2019" name="Int. J. Syst. Evol. Microbiol.">
        <title>The Global Catalogue of Microorganisms (GCM) 10K type strain sequencing project: providing services to taxonomists for standard genome sequencing and annotation.</title>
        <authorList>
            <consortium name="The Broad Institute Genomics Platform"/>
            <consortium name="The Broad Institute Genome Sequencing Center for Infectious Disease"/>
            <person name="Wu L."/>
            <person name="Ma J."/>
        </authorList>
    </citation>
    <scope>NUCLEOTIDE SEQUENCE [LARGE SCALE GENOMIC DNA]</scope>
    <source>
        <strain evidence="3">CCUG 59778</strain>
    </source>
</reference>
<dbReference type="Gene3D" id="3.30.1330.230">
    <property type="match status" value="1"/>
</dbReference>
<dbReference type="Pfam" id="PF02624">
    <property type="entry name" value="YcaO"/>
    <property type="match status" value="1"/>
</dbReference>
<dbReference type="Gene3D" id="3.40.50.720">
    <property type="entry name" value="NAD(P)-binding Rossmann-like Domain"/>
    <property type="match status" value="1"/>
</dbReference>
<organism evidence="2 3">
    <name type="scientific">Actinokineospora guangxiensis</name>
    <dbReference type="NCBI Taxonomy" id="1490288"/>
    <lineage>
        <taxon>Bacteria</taxon>
        <taxon>Bacillati</taxon>
        <taxon>Actinomycetota</taxon>
        <taxon>Actinomycetes</taxon>
        <taxon>Pseudonocardiales</taxon>
        <taxon>Pseudonocardiaceae</taxon>
        <taxon>Actinokineospora</taxon>
    </lineage>
</organism>
<gene>
    <name evidence="2" type="ORF">ACFPM7_16595</name>
</gene>
<keyword evidence="3" id="KW-1185">Reference proteome</keyword>
<dbReference type="PANTHER" id="PTHR37809">
    <property type="entry name" value="RIBOSOMAL PROTEIN S12 METHYLTHIOTRANSFERASE ACCESSORY FACTOR YCAO"/>
    <property type="match status" value="1"/>
</dbReference>
<sequence length="620" mass="65802">MNPGAVALAELATVDPDVPVSVPLDSYTPGQLAELDRIARGRSAPVVPVRVDGGLVVIGPVLQGEPVVCLGCAEDIRLAAFGAAVPRSDAAMRLGGIADGPLRPVVDAVVRHVLETAGGYRDRVVALRLDSAGLAVHRIRPRSGGCAECLPLPGDTAAGAVVHSGVELASAGTLRLPNERTTLAGLSAALLDLRHGPVTGVFRTGHLPLATVTAPIVGPGRTRQSGYGRTVTFADAERIALFEAAERLAGMSPRRRETTVEASFAELGGDLAVDPAALGLHEPDSYADPAFRLTAYHPAARTRWVYGWSYTHRRARLLPEHVVYWGNHNAGARFLTETSNGCGLGNSLAEAVLYGLFEVAERDAFLMAWYASTPLRKLGVDDTDPVLGHLVDRLESLGYQLLFFDATNDLGIPVALAMARYMGADPATPACFFAAGAHPDPRAAMASAAAEIAVDVENGLVRAREKPDDYRRDRLLAMLERPELVRTMEDHVALYGLPEAAGEYAFLLGDVPTVDPAELASTGDERPETDLAALLDRYTGRLAGLGLELIAVDTSEQAVARELGLYSAKVVVPGTLPMTFGHGHRRTRGLTRLFDVPYRLGRAGAPLGEASVSLRPHPFP</sequence>
<dbReference type="PANTHER" id="PTHR37809:SF1">
    <property type="entry name" value="RIBOSOMAL PROTEIN S12 METHYLTHIOTRANSFERASE ACCESSORY FACTOR YCAO"/>
    <property type="match status" value="1"/>
</dbReference>
<evidence type="ECO:0000313" key="2">
    <source>
        <dbReference type="EMBL" id="MFC5288681.1"/>
    </source>
</evidence>
<proteinExistence type="predicted"/>
<dbReference type="InterPro" id="IPR003776">
    <property type="entry name" value="YcaO-like_dom"/>
</dbReference>
<name>A0ABW0ES57_9PSEU</name>
<evidence type="ECO:0000259" key="1">
    <source>
        <dbReference type="PROSITE" id="PS51664"/>
    </source>
</evidence>
<dbReference type="EMBL" id="JBHSKF010000007">
    <property type="protein sequence ID" value="MFC5288681.1"/>
    <property type="molecule type" value="Genomic_DNA"/>
</dbReference>
<dbReference type="InterPro" id="IPR027624">
    <property type="entry name" value="TOMM_cyclo_SagD"/>
</dbReference>
<dbReference type="PROSITE" id="PS51664">
    <property type="entry name" value="YCAO"/>
    <property type="match status" value="1"/>
</dbReference>
<evidence type="ECO:0000313" key="3">
    <source>
        <dbReference type="Proteomes" id="UP001596157"/>
    </source>
</evidence>
<dbReference type="Proteomes" id="UP001596157">
    <property type="component" value="Unassembled WGS sequence"/>
</dbReference>